<keyword evidence="1" id="KW-0812">Transmembrane</keyword>
<sequence length="64" mass="7542">MSFNSKTCRRHTFLRETKFVKKTFLISKWLGWARITFLIFKWLGLGLGLENKGKFKGRGSGFRN</sequence>
<evidence type="ECO:0000256" key="1">
    <source>
        <dbReference type="SAM" id="Phobius"/>
    </source>
</evidence>
<organism evidence="2 3">
    <name type="scientific">Candidatus Vogelbacteria bacterium RIFOXYD2_FULL_44_9</name>
    <dbReference type="NCBI Taxonomy" id="1802441"/>
    <lineage>
        <taxon>Bacteria</taxon>
        <taxon>Candidatus Vogeliibacteriota</taxon>
    </lineage>
</organism>
<comment type="caution">
    <text evidence="2">The sequence shown here is derived from an EMBL/GenBank/DDBJ whole genome shotgun (WGS) entry which is preliminary data.</text>
</comment>
<dbReference type="AlphaFoldDB" id="A0A1G2QJR8"/>
<proteinExistence type="predicted"/>
<gene>
    <name evidence="2" type="ORF">A2556_02580</name>
</gene>
<dbReference type="Proteomes" id="UP000177140">
    <property type="component" value="Unassembled WGS sequence"/>
</dbReference>
<evidence type="ECO:0000313" key="2">
    <source>
        <dbReference type="EMBL" id="OHA60687.1"/>
    </source>
</evidence>
<name>A0A1G2QJR8_9BACT</name>
<dbReference type="EMBL" id="MHTM01000047">
    <property type="protein sequence ID" value="OHA60687.1"/>
    <property type="molecule type" value="Genomic_DNA"/>
</dbReference>
<evidence type="ECO:0000313" key="3">
    <source>
        <dbReference type="Proteomes" id="UP000177140"/>
    </source>
</evidence>
<feature type="transmembrane region" description="Helical" evidence="1">
    <location>
        <begin position="29"/>
        <end position="49"/>
    </location>
</feature>
<reference evidence="2 3" key="1">
    <citation type="journal article" date="2016" name="Nat. Commun.">
        <title>Thousands of microbial genomes shed light on interconnected biogeochemical processes in an aquifer system.</title>
        <authorList>
            <person name="Anantharaman K."/>
            <person name="Brown C.T."/>
            <person name="Hug L.A."/>
            <person name="Sharon I."/>
            <person name="Castelle C.J."/>
            <person name="Probst A.J."/>
            <person name="Thomas B.C."/>
            <person name="Singh A."/>
            <person name="Wilkins M.J."/>
            <person name="Karaoz U."/>
            <person name="Brodie E.L."/>
            <person name="Williams K.H."/>
            <person name="Hubbard S.S."/>
            <person name="Banfield J.F."/>
        </authorList>
    </citation>
    <scope>NUCLEOTIDE SEQUENCE [LARGE SCALE GENOMIC DNA]</scope>
</reference>
<keyword evidence="1" id="KW-1133">Transmembrane helix</keyword>
<keyword evidence="1" id="KW-0472">Membrane</keyword>
<accession>A0A1G2QJR8</accession>
<protein>
    <submittedName>
        <fullName evidence="2">Uncharacterized protein</fullName>
    </submittedName>
</protein>